<dbReference type="AlphaFoldDB" id="A0A1M5BED1"/>
<dbReference type="Gene3D" id="1.10.10.10">
    <property type="entry name" value="Winged helix-like DNA-binding domain superfamily/Winged helix DNA-binding domain"/>
    <property type="match status" value="1"/>
</dbReference>
<accession>A0A1M5BED1</accession>
<sequence length="260" mass="30194">MENQKLMQFDSLLYTIYGSAPIDKIKLDILRMLYHLVPCTFCSILSYTDHEDLTATYHDNPVCFPEAYTIVEDTYIKLEMQDKNRWVSWEPDCKVYRTSDLYQEGDIREHSPIYRNCFAPYNLHYAVYATLRHDGKGLGCLSLYRDKTTGDYTNEEVMILQMIARHLSQRLAADKQTADGSVPLVNAVPTDAEEKLLDLAVRCRLTARELEVLKSLTLSQSMETWAQQLHISEHTLKKHLQSLYRKTGVNRLIQLYSLKN</sequence>
<dbReference type="CDD" id="cd06170">
    <property type="entry name" value="LuxR_C_like"/>
    <property type="match status" value="1"/>
</dbReference>
<dbReference type="SUPFAM" id="SSF55781">
    <property type="entry name" value="GAF domain-like"/>
    <property type="match status" value="1"/>
</dbReference>
<dbReference type="SMART" id="SM00421">
    <property type="entry name" value="HTH_LUXR"/>
    <property type="match status" value="1"/>
</dbReference>
<evidence type="ECO:0000313" key="5">
    <source>
        <dbReference type="Proteomes" id="UP000184245"/>
    </source>
</evidence>
<dbReference type="OrthoDB" id="2612750at2"/>
<proteinExistence type="predicted"/>
<dbReference type="InterPro" id="IPR000792">
    <property type="entry name" value="Tscrpt_reg_LuxR_C"/>
</dbReference>
<dbReference type="STRING" id="1122155.SAMN02745158_03606"/>
<dbReference type="Pfam" id="PF00196">
    <property type="entry name" value="GerE"/>
    <property type="match status" value="1"/>
</dbReference>
<keyword evidence="2" id="KW-0804">Transcription</keyword>
<organism evidence="4 5">
    <name type="scientific">Lactonifactor longoviformis DSM 17459</name>
    <dbReference type="NCBI Taxonomy" id="1122155"/>
    <lineage>
        <taxon>Bacteria</taxon>
        <taxon>Bacillati</taxon>
        <taxon>Bacillota</taxon>
        <taxon>Clostridia</taxon>
        <taxon>Eubacteriales</taxon>
        <taxon>Clostridiaceae</taxon>
        <taxon>Lactonifactor</taxon>
    </lineage>
</organism>
<evidence type="ECO:0000256" key="2">
    <source>
        <dbReference type="ARBA" id="ARBA00023163"/>
    </source>
</evidence>
<dbReference type="Gene3D" id="3.30.450.40">
    <property type="match status" value="1"/>
</dbReference>
<dbReference type="EMBL" id="FQVI01000026">
    <property type="protein sequence ID" value="SHF40512.1"/>
    <property type="molecule type" value="Genomic_DNA"/>
</dbReference>
<dbReference type="InterPro" id="IPR036388">
    <property type="entry name" value="WH-like_DNA-bd_sf"/>
</dbReference>
<dbReference type="GO" id="GO:0003677">
    <property type="term" value="F:DNA binding"/>
    <property type="evidence" value="ECO:0007669"/>
    <property type="project" value="InterPro"/>
</dbReference>
<keyword evidence="1" id="KW-0805">Transcription regulation</keyword>
<dbReference type="Proteomes" id="UP000184245">
    <property type="component" value="Unassembled WGS sequence"/>
</dbReference>
<gene>
    <name evidence="4" type="ORF">SAMN02745158_03606</name>
</gene>
<dbReference type="GO" id="GO:0006355">
    <property type="term" value="P:regulation of DNA-templated transcription"/>
    <property type="evidence" value="ECO:0007669"/>
    <property type="project" value="InterPro"/>
</dbReference>
<evidence type="ECO:0000256" key="1">
    <source>
        <dbReference type="ARBA" id="ARBA00023015"/>
    </source>
</evidence>
<keyword evidence="5" id="KW-1185">Reference proteome</keyword>
<feature type="domain" description="HTH luxR-type" evidence="3">
    <location>
        <begin position="202"/>
        <end position="259"/>
    </location>
</feature>
<dbReference type="InterPro" id="IPR016032">
    <property type="entry name" value="Sig_transdc_resp-reg_C-effctor"/>
</dbReference>
<evidence type="ECO:0000313" key="4">
    <source>
        <dbReference type="EMBL" id="SHF40512.1"/>
    </source>
</evidence>
<dbReference type="RefSeq" id="WP_072854169.1">
    <property type="nucleotide sequence ID" value="NZ_FQVI01000026.1"/>
</dbReference>
<evidence type="ECO:0000259" key="3">
    <source>
        <dbReference type="SMART" id="SM00421"/>
    </source>
</evidence>
<reference evidence="4 5" key="1">
    <citation type="submission" date="2016-11" db="EMBL/GenBank/DDBJ databases">
        <authorList>
            <person name="Jaros S."/>
            <person name="Januszkiewicz K."/>
            <person name="Wedrychowicz H."/>
        </authorList>
    </citation>
    <scope>NUCLEOTIDE SEQUENCE [LARGE SCALE GENOMIC DNA]</scope>
    <source>
        <strain evidence="4 5">DSM 17459</strain>
    </source>
</reference>
<dbReference type="InterPro" id="IPR029016">
    <property type="entry name" value="GAF-like_dom_sf"/>
</dbReference>
<protein>
    <submittedName>
        <fullName evidence="4">Regulatory protein, luxR family</fullName>
    </submittedName>
</protein>
<name>A0A1M5BED1_9CLOT</name>
<dbReference type="SUPFAM" id="SSF46894">
    <property type="entry name" value="C-terminal effector domain of the bipartite response regulators"/>
    <property type="match status" value="1"/>
</dbReference>